<dbReference type="RefSeq" id="WP_161717847.1">
    <property type="nucleotide sequence ID" value="NZ_JAAAPO010000003.1"/>
</dbReference>
<keyword evidence="1" id="KW-1133">Transmembrane helix</keyword>
<keyword evidence="1" id="KW-0812">Transmembrane</keyword>
<evidence type="ECO:0000313" key="3">
    <source>
        <dbReference type="Proteomes" id="UP000753724"/>
    </source>
</evidence>
<dbReference type="EMBL" id="JAAAPO010000003">
    <property type="protein sequence ID" value="NBC36566.1"/>
    <property type="molecule type" value="Genomic_DNA"/>
</dbReference>
<evidence type="ECO:0000256" key="1">
    <source>
        <dbReference type="SAM" id="Phobius"/>
    </source>
</evidence>
<organism evidence="2 3">
    <name type="scientific">Novosphingobium ovatum</name>
    <dbReference type="NCBI Taxonomy" id="1908523"/>
    <lineage>
        <taxon>Bacteria</taxon>
        <taxon>Pseudomonadati</taxon>
        <taxon>Pseudomonadota</taxon>
        <taxon>Alphaproteobacteria</taxon>
        <taxon>Sphingomonadales</taxon>
        <taxon>Sphingomonadaceae</taxon>
        <taxon>Novosphingobium</taxon>
    </lineage>
</organism>
<feature type="transmembrane region" description="Helical" evidence="1">
    <location>
        <begin position="24"/>
        <end position="48"/>
    </location>
</feature>
<name>A0ABW9XDF1_9SPHN</name>
<evidence type="ECO:0000313" key="2">
    <source>
        <dbReference type="EMBL" id="NBC36566.1"/>
    </source>
</evidence>
<comment type="caution">
    <text evidence="2">The sequence shown here is derived from an EMBL/GenBank/DDBJ whole genome shotgun (WGS) entry which is preliminary data.</text>
</comment>
<reference evidence="3" key="1">
    <citation type="submission" date="2020-01" db="EMBL/GenBank/DDBJ databases">
        <title>Sphingomonas sp. strain CSW-10.</title>
        <authorList>
            <person name="Chen W.-M."/>
        </authorList>
    </citation>
    <scope>NUCLEOTIDE SEQUENCE [LARGE SCALE GENOMIC DNA]</scope>
    <source>
        <strain evidence="3">FSY-8</strain>
    </source>
</reference>
<keyword evidence="1" id="KW-0472">Membrane</keyword>
<accession>A0ABW9XDF1</accession>
<dbReference type="Proteomes" id="UP000753724">
    <property type="component" value="Unassembled WGS sequence"/>
</dbReference>
<sequence length="49" mass="5057">MIEPDFDIIGALWQGLAEWASARWGAGGCAVAAIAPVALIAAGLYLWLG</sequence>
<gene>
    <name evidence="2" type="ORF">GTZ99_08350</name>
</gene>
<keyword evidence="3" id="KW-1185">Reference proteome</keyword>
<proteinExistence type="predicted"/>
<protein>
    <submittedName>
        <fullName evidence="2">Uncharacterized protein</fullName>
    </submittedName>
</protein>